<reference evidence="2" key="1">
    <citation type="submission" date="2023-02" db="EMBL/GenBank/DDBJ databases">
        <title>Identification and recombinant expression of a fungal hydrolase from Papiliotrema laurentii that hydrolyzes apple cutin and clears colloidal polyester polyurethane.</title>
        <authorList>
            <consortium name="DOE Joint Genome Institute"/>
            <person name="Roman V.A."/>
            <person name="Bojanowski C."/>
            <person name="Crable B.R."/>
            <person name="Wagner D.N."/>
            <person name="Hung C.S."/>
            <person name="Nadeau L.J."/>
            <person name="Schratz L."/>
            <person name="Haridas S."/>
            <person name="Pangilinan J."/>
            <person name="Lipzen A."/>
            <person name="Na H."/>
            <person name="Yan M."/>
            <person name="Ng V."/>
            <person name="Grigoriev I.V."/>
            <person name="Spatafora J.W."/>
            <person name="Barlow D."/>
            <person name="Biffinger J."/>
            <person name="Kelley-Loughnane N."/>
            <person name="Varaljay V.A."/>
            <person name="Crookes-Goodson W.J."/>
        </authorList>
    </citation>
    <scope>NUCLEOTIDE SEQUENCE</scope>
    <source>
        <strain evidence="2">5307AH</strain>
    </source>
</reference>
<protein>
    <submittedName>
        <fullName evidence="2">Uncharacterized protein</fullName>
    </submittedName>
</protein>
<accession>A0AAD9CWX8</accession>
<gene>
    <name evidence="2" type="ORF">DB88DRAFT_330389</name>
</gene>
<comment type="caution">
    <text evidence="2">The sequence shown here is derived from an EMBL/GenBank/DDBJ whole genome shotgun (WGS) entry which is preliminary data.</text>
</comment>
<dbReference type="Proteomes" id="UP001182556">
    <property type="component" value="Unassembled WGS sequence"/>
</dbReference>
<evidence type="ECO:0000313" key="2">
    <source>
        <dbReference type="EMBL" id="KAK1923062.1"/>
    </source>
</evidence>
<feature type="region of interest" description="Disordered" evidence="1">
    <location>
        <begin position="51"/>
        <end position="75"/>
    </location>
</feature>
<evidence type="ECO:0000256" key="1">
    <source>
        <dbReference type="SAM" id="MobiDB-lite"/>
    </source>
</evidence>
<sequence length="340" mass="36283">MRPIQRKTRASLPHTQAGIEDISYLNLGEVRNRLERNERVLNTALFSASPPPAGGAAGFSTSPTTSTMARPGQTGQPGVAVGMGTSPSAPDPFREKLLQARQALLAREKELLMEQEMSKMEVGEYQGEEAQGLTMSSSGVVSRSPVAESSLDARRRSSGGGAGGMGHMGNGARYSGKARAMEAIQAGEVALHPNGIILPYAETLALGERDYENATINKISNLSLNSPARATTAAASAGAPSKRYDPTDEIARARAEANARMQSFMGYKAPEDDEDGEEGMFEDDYAEEGEYDGEGDRFALGAQGREPHFVEPGTGEPVDEFGEDAEDWAEGNDDYLDSVR</sequence>
<proteinExistence type="predicted"/>
<feature type="region of interest" description="Disordered" evidence="1">
    <location>
        <begin position="268"/>
        <end position="340"/>
    </location>
</feature>
<feature type="compositionally biased region" description="Acidic residues" evidence="1">
    <location>
        <begin position="317"/>
        <end position="340"/>
    </location>
</feature>
<feature type="compositionally biased region" description="Gly residues" evidence="1">
    <location>
        <begin position="158"/>
        <end position="169"/>
    </location>
</feature>
<keyword evidence="3" id="KW-1185">Reference proteome</keyword>
<feature type="compositionally biased region" description="Low complexity" evidence="1">
    <location>
        <begin position="58"/>
        <end position="67"/>
    </location>
</feature>
<dbReference type="EMBL" id="JAODAN010000007">
    <property type="protein sequence ID" value="KAK1923062.1"/>
    <property type="molecule type" value="Genomic_DNA"/>
</dbReference>
<feature type="compositionally biased region" description="Acidic residues" evidence="1">
    <location>
        <begin position="271"/>
        <end position="293"/>
    </location>
</feature>
<feature type="region of interest" description="Disordered" evidence="1">
    <location>
        <begin position="129"/>
        <end position="170"/>
    </location>
</feature>
<organism evidence="2 3">
    <name type="scientific">Papiliotrema laurentii</name>
    <name type="common">Cryptococcus laurentii</name>
    <dbReference type="NCBI Taxonomy" id="5418"/>
    <lineage>
        <taxon>Eukaryota</taxon>
        <taxon>Fungi</taxon>
        <taxon>Dikarya</taxon>
        <taxon>Basidiomycota</taxon>
        <taxon>Agaricomycotina</taxon>
        <taxon>Tremellomycetes</taxon>
        <taxon>Tremellales</taxon>
        <taxon>Rhynchogastremaceae</taxon>
        <taxon>Papiliotrema</taxon>
    </lineage>
</organism>
<dbReference type="AlphaFoldDB" id="A0AAD9CWX8"/>
<name>A0AAD9CWX8_PAPLA</name>
<evidence type="ECO:0000313" key="3">
    <source>
        <dbReference type="Proteomes" id="UP001182556"/>
    </source>
</evidence>